<dbReference type="EMBL" id="CAJPWZ010001706">
    <property type="protein sequence ID" value="CAG2221895.1"/>
    <property type="molecule type" value="Genomic_DNA"/>
</dbReference>
<proteinExistence type="predicted"/>
<keyword evidence="2" id="KW-1185">Reference proteome</keyword>
<sequence length="231" mass="26446">MPKALTSDVIVATEVKVHNRLGAVNIVSDTKDGKDCISFGSYNGTKTVDINSEVWLFLYIKFGDMIAVLQNRNKPSRCHIKLGIINLDPSELKSRDPESFQVDSKVACPIRWNIVQIFSKENIDGELKLYLTHTGELYFIHDSGIEGTHKCHLNDISSGISIILDLFRADASVTDYHHEESDECEEKDYDYVRPEVEISETVKGNFEFQTNNMKKNVHRRIVRRQTVIIWK</sequence>
<accession>A0A8S3SP32</accession>
<reference evidence="1" key="1">
    <citation type="submission" date="2021-03" db="EMBL/GenBank/DDBJ databases">
        <authorList>
            <person name="Bekaert M."/>
        </authorList>
    </citation>
    <scope>NUCLEOTIDE SEQUENCE</scope>
</reference>
<dbReference type="OrthoDB" id="6071528at2759"/>
<dbReference type="Proteomes" id="UP000683360">
    <property type="component" value="Unassembled WGS sequence"/>
</dbReference>
<gene>
    <name evidence="1" type="ORF">MEDL_35287</name>
</gene>
<evidence type="ECO:0000313" key="1">
    <source>
        <dbReference type="EMBL" id="CAG2221895.1"/>
    </source>
</evidence>
<evidence type="ECO:0000313" key="2">
    <source>
        <dbReference type="Proteomes" id="UP000683360"/>
    </source>
</evidence>
<protein>
    <submittedName>
        <fullName evidence="1">Uncharacterized protein</fullName>
    </submittedName>
</protein>
<comment type="caution">
    <text evidence="1">The sequence shown here is derived from an EMBL/GenBank/DDBJ whole genome shotgun (WGS) entry which is preliminary data.</text>
</comment>
<name>A0A8S3SP32_MYTED</name>
<organism evidence="1 2">
    <name type="scientific">Mytilus edulis</name>
    <name type="common">Blue mussel</name>
    <dbReference type="NCBI Taxonomy" id="6550"/>
    <lineage>
        <taxon>Eukaryota</taxon>
        <taxon>Metazoa</taxon>
        <taxon>Spiralia</taxon>
        <taxon>Lophotrochozoa</taxon>
        <taxon>Mollusca</taxon>
        <taxon>Bivalvia</taxon>
        <taxon>Autobranchia</taxon>
        <taxon>Pteriomorphia</taxon>
        <taxon>Mytilida</taxon>
        <taxon>Mytiloidea</taxon>
        <taxon>Mytilidae</taxon>
        <taxon>Mytilinae</taxon>
        <taxon>Mytilus</taxon>
    </lineage>
</organism>
<dbReference type="AlphaFoldDB" id="A0A8S3SP32"/>